<name>A0A974SS22_9RHOO</name>
<dbReference type="GO" id="GO:0008270">
    <property type="term" value="F:zinc ion binding"/>
    <property type="evidence" value="ECO:0007669"/>
    <property type="project" value="InterPro"/>
</dbReference>
<proteinExistence type="predicted"/>
<dbReference type="GO" id="GO:0004519">
    <property type="term" value="F:endonuclease activity"/>
    <property type="evidence" value="ECO:0007669"/>
    <property type="project" value="UniProtKB-KW"/>
</dbReference>
<feature type="domain" description="Restriction system protein Mrr-like N-terminal" evidence="2">
    <location>
        <begin position="9"/>
        <end position="98"/>
    </location>
</feature>
<sequence length="234" mass="26072">MAIPDDDTIQRELLSLIASRPEKRVLAAAAYEQLAQLHPELTHEERTQRYRNSVSKWANRVQFARLHLANHGLLYRAGVGPSAGHGYWVITPIGEERAKSLGLVDHSATIEEQVAADLASLALEEQLEEGGKTTRLVAFYERNPQLRASAIKLHGTSCKACGFNFADAYGECGKDYIEVHHLVPISTYIEPTAIDPAKDMTVLCSNCHRMVHRKRDKPLSLDELIEIVKARAPL</sequence>
<keyword evidence="3" id="KW-0540">Nuclease</keyword>
<dbReference type="Proteomes" id="UP000663444">
    <property type="component" value="Chromosome"/>
</dbReference>
<protein>
    <submittedName>
        <fullName evidence="3">HNH endonuclease</fullName>
    </submittedName>
</protein>
<keyword evidence="4" id="KW-1185">Reference proteome</keyword>
<dbReference type="Pfam" id="PF14338">
    <property type="entry name" value="Mrr_N"/>
    <property type="match status" value="1"/>
</dbReference>
<organism evidence="3 4">
    <name type="scientific">Azospira restricta</name>
    <dbReference type="NCBI Taxonomy" id="404405"/>
    <lineage>
        <taxon>Bacteria</taxon>
        <taxon>Pseudomonadati</taxon>
        <taxon>Pseudomonadota</taxon>
        <taxon>Betaproteobacteria</taxon>
        <taxon>Rhodocyclales</taxon>
        <taxon>Rhodocyclaceae</taxon>
        <taxon>Azospira</taxon>
    </lineage>
</organism>
<evidence type="ECO:0000259" key="1">
    <source>
        <dbReference type="Pfam" id="PF01844"/>
    </source>
</evidence>
<dbReference type="InterPro" id="IPR025745">
    <property type="entry name" value="Mrr-like_N_dom"/>
</dbReference>
<keyword evidence="3" id="KW-0255">Endonuclease</keyword>
<evidence type="ECO:0000313" key="3">
    <source>
        <dbReference type="EMBL" id="QRJ65369.1"/>
    </source>
</evidence>
<dbReference type="InterPro" id="IPR002711">
    <property type="entry name" value="HNH"/>
</dbReference>
<dbReference type="KEGG" id="ares:IWH25_08630"/>
<reference evidence="3" key="1">
    <citation type="submission" date="2020-11" db="EMBL/GenBank/DDBJ databases">
        <title>Azospira restricta DSM 18626 genome sequence.</title>
        <authorList>
            <person name="Moe W.M."/>
        </authorList>
    </citation>
    <scope>NUCLEOTIDE SEQUENCE</scope>
    <source>
        <strain evidence="3">DSM 18626</strain>
    </source>
</reference>
<dbReference type="Pfam" id="PF01844">
    <property type="entry name" value="HNH"/>
    <property type="match status" value="1"/>
</dbReference>
<dbReference type="AlphaFoldDB" id="A0A974SS22"/>
<dbReference type="GO" id="GO:0003676">
    <property type="term" value="F:nucleic acid binding"/>
    <property type="evidence" value="ECO:0007669"/>
    <property type="project" value="InterPro"/>
</dbReference>
<dbReference type="CDD" id="cd00085">
    <property type="entry name" value="HNHc"/>
    <property type="match status" value="1"/>
</dbReference>
<dbReference type="InterPro" id="IPR003615">
    <property type="entry name" value="HNH_nuc"/>
</dbReference>
<feature type="domain" description="HNH" evidence="1">
    <location>
        <begin position="158"/>
        <end position="213"/>
    </location>
</feature>
<gene>
    <name evidence="3" type="ORF">IWH25_08630</name>
</gene>
<evidence type="ECO:0000259" key="2">
    <source>
        <dbReference type="Pfam" id="PF14338"/>
    </source>
</evidence>
<dbReference type="RefSeq" id="WP_203388899.1">
    <property type="nucleotide sequence ID" value="NZ_CP064781.1"/>
</dbReference>
<dbReference type="EMBL" id="CP064781">
    <property type="protein sequence ID" value="QRJ65369.1"/>
    <property type="molecule type" value="Genomic_DNA"/>
</dbReference>
<evidence type="ECO:0000313" key="4">
    <source>
        <dbReference type="Proteomes" id="UP000663444"/>
    </source>
</evidence>
<accession>A0A974SS22</accession>
<keyword evidence="3" id="KW-0378">Hydrolase</keyword>